<evidence type="ECO:0000259" key="2">
    <source>
        <dbReference type="Pfam" id="PF18962"/>
    </source>
</evidence>
<dbReference type="InterPro" id="IPR026444">
    <property type="entry name" value="Secre_tail"/>
</dbReference>
<name>V6SK48_9FLAO</name>
<dbReference type="RefSeq" id="WP_023579842.1">
    <property type="nucleotide sequence ID" value="NZ_AVGG01000016.1"/>
</dbReference>
<dbReference type="NCBIfam" id="TIGR04183">
    <property type="entry name" value="Por_Secre_tail"/>
    <property type="match status" value="1"/>
</dbReference>
<sequence length="149" mass="17219">MARNLIIITVFFYCFLGNAQKISFDYDIAGNQVKRELCSSCPSKNGDENIIAIENLTEQDLLKFFPEDVISYYPNPVKEELFLKWNLIDGKNVNSIEIYSLNGQLVKKYTNLDVSNKLNIPFGNYREGVYMILLQYSNGEQKDIKIIKK</sequence>
<protein>
    <recommendedName>
        <fullName evidence="2">Secretion system C-terminal sorting domain-containing protein</fullName>
    </recommendedName>
</protein>
<dbReference type="Proteomes" id="UP000018004">
    <property type="component" value="Unassembled WGS sequence"/>
</dbReference>
<reference evidence="3 4" key="1">
    <citation type="submission" date="2013-08" db="EMBL/GenBank/DDBJ databases">
        <title>Flavobacterium limnosediminis JC2902 genome sequencing.</title>
        <authorList>
            <person name="Lee K."/>
            <person name="Yi H."/>
            <person name="Park S."/>
            <person name="Chun J."/>
        </authorList>
    </citation>
    <scope>NUCLEOTIDE SEQUENCE [LARGE SCALE GENOMIC DNA]</scope>
    <source>
        <strain evidence="3 4">JC2902</strain>
    </source>
</reference>
<evidence type="ECO:0000313" key="4">
    <source>
        <dbReference type="Proteomes" id="UP000018004"/>
    </source>
</evidence>
<organism evidence="3 4">
    <name type="scientific">Flavobacterium limnosediminis JC2902</name>
    <dbReference type="NCBI Taxonomy" id="1341181"/>
    <lineage>
        <taxon>Bacteria</taxon>
        <taxon>Pseudomonadati</taxon>
        <taxon>Bacteroidota</taxon>
        <taxon>Flavobacteriia</taxon>
        <taxon>Flavobacteriales</taxon>
        <taxon>Flavobacteriaceae</taxon>
        <taxon>Flavobacterium</taxon>
    </lineage>
</organism>
<comment type="caution">
    <text evidence="3">The sequence shown here is derived from an EMBL/GenBank/DDBJ whole genome shotgun (WGS) entry which is preliminary data.</text>
</comment>
<keyword evidence="4" id="KW-1185">Reference proteome</keyword>
<accession>V6SK48</accession>
<dbReference type="Pfam" id="PF18962">
    <property type="entry name" value="Por_Secre_tail"/>
    <property type="match status" value="1"/>
</dbReference>
<proteinExistence type="predicted"/>
<dbReference type="EMBL" id="AVGG01000016">
    <property type="protein sequence ID" value="ESU27088.1"/>
    <property type="molecule type" value="Genomic_DNA"/>
</dbReference>
<dbReference type="STRING" id="1341181.FLJC2902T_22660"/>
<dbReference type="AlphaFoldDB" id="V6SK48"/>
<evidence type="ECO:0000256" key="1">
    <source>
        <dbReference type="ARBA" id="ARBA00022729"/>
    </source>
</evidence>
<gene>
    <name evidence="3" type="ORF">FLJC2902T_22660</name>
</gene>
<feature type="domain" description="Secretion system C-terminal sorting" evidence="2">
    <location>
        <begin position="73"/>
        <end position="142"/>
    </location>
</feature>
<dbReference type="eggNOG" id="ENOG5033MG8">
    <property type="taxonomic scope" value="Bacteria"/>
</dbReference>
<keyword evidence="1" id="KW-0732">Signal</keyword>
<evidence type="ECO:0000313" key="3">
    <source>
        <dbReference type="EMBL" id="ESU27088.1"/>
    </source>
</evidence>
<dbReference type="OrthoDB" id="1266341at2"/>
<dbReference type="PATRIC" id="fig|1341181.4.peg.2228"/>